<dbReference type="EMBL" id="JANBUN010001262">
    <property type="protein sequence ID" value="KAJ2798902.1"/>
    <property type="molecule type" value="Genomic_DNA"/>
</dbReference>
<comment type="caution">
    <text evidence="1">The sequence shown here is derived from an EMBL/GenBank/DDBJ whole genome shotgun (WGS) entry which is preliminary data.</text>
</comment>
<evidence type="ECO:0000313" key="2">
    <source>
        <dbReference type="Proteomes" id="UP001140087"/>
    </source>
</evidence>
<keyword evidence="2" id="KW-1185">Reference proteome</keyword>
<organism evidence="1 2">
    <name type="scientific">Coemansia helicoidea</name>
    <dbReference type="NCBI Taxonomy" id="1286919"/>
    <lineage>
        <taxon>Eukaryota</taxon>
        <taxon>Fungi</taxon>
        <taxon>Fungi incertae sedis</taxon>
        <taxon>Zoopagomycota</taxon>
        <taxon>Kickxellomycotina</taxon>
        <taxon>Kickxellomycetes</taxon>
        <taxon>Kickxellales</taxon>
        <taxon>Kickxellaceae</taxon>
        <taxon>Coemansia</taxon>
    </lineage>
</organism>
<evidence type="ECO:0000313" key="1">
    <source>
        <dbReference type="EMBL" id="KAJ2798902.1"/>
    </source>
</evidence>
<proteinExistence type="predicted"/>
<name>A0ACC1L1V3_9FUNG</name>
<sequence length="433" mass="48606">MVSSRHMLCGAAAVVGLLGHAHNVVAGKHETRCCSMKPPATSGKWNTLSGQWPQLVGHRGEKAFLPEHTVASYWQAALEKADYIEPDLTLTKDGHLVVNHNEWLGENTNVASIPELAHLRTSKTWNDGGGNVTVANEWFVVDMTLEQIRKLRVHQDHKYPWRPAHFDGVFGLPTFEEYLQTVRNVTQLLGRPYGVIPELKSPQLYNRGRSYPRYFEDRALLVLEHYGWATVNNVNRSAHADLVLQTPLPVDGALGPRAVQCFDLDTAEYLAQHSDVPVVALVQSLPWVFTPGGLDRVASYAAILSPWKDFFVAGAEPYFRASNITWDAAEIQNLGGFIQPTRLVAEAHKRNLALSPYTFYDSHQDRAYLCQTGGAKGFCPRSRQEELYYFFELGTDYLFVENIVEATLLRSQFNDSLHSSKLTYPLSWCAHGP</sequence>
<gene>
    <name evidence="1" type="ORF">H4R21_003744</name>
</gene>
<dbReference type="Proteomes" id="UP001140087">
    <property type="component" value="Unassembled WGS sequence"/>
</dbReference>
<accession>A0ACC1L1V3</accession>
<reference evidence="1" key="1">
    <citation type="submission" date="2022-07" db="EMBL/GenBank/DDBJ databases">
        <title>Phylogenomic reconstructions and comparative analyses of Kickxellomycotina fungi.</title>
        <authorList>
            <person name="Reynolds N.K."/>
            <person name="Stajich J.E."/>
            <person name="Barry K."/>
            <person name="Grigoriev I.V."/>
            <person name="Crous P."/>
            <person name="Smith M.E."/>
        </authorList>
    </citation>
    <scope>NUCLEOTIDE SEQUENCE</scope>
    <source>
        <strain evidence="1">BCRC 34780</strain>
    </source>
</reference>
<protein>
    <submittedName>
        <fullName evidence="1">Uncharacterized protein</fullName>
    </submittedName>
</protein>